<proteinExistence type="predicted"/>
<reference evidence="2" key="2">
    <citation type="submission" date="2023-06" db="EMBL/GenBank/DDBJ databases">
        <authorList>
            <consortium name="Lawrence Berkeley National Laboratory"/>
            <person name="Haridas S."/>
            <person name="Hensen N."/>
            <person name="Bonometti L."/>
            <person name="Westerberg I."/>
            <person name="Brannstrom I.O."/>
            <person name="Guillou S."/>
            <person name="Cros-Aarteil S."/>
            <person name="Calhoun S."/>
            <person name="Kuo A."/>
            <person name="Mondo S."/>
            <person name="Pangilinan J."/>
            <person name="Riley R."/>
            <person name="Labutti K."/>
            <person name="Andreopoulos B."/>
            <person name="Lipzen A."/>
            <person name="Chen C."/>
            <person name="Yanf M."/>
            <person name="Daum C."/>
            <person name="Ng V."/>
            <person name="Clum A."/>
            <person name="Steindorff A."/>
            <person name="Ohm R."/>
            <person name="Martin F."/>
            <person name="Silar P."/>
            <person name="Natvig D."/>
            <person name="Lalanne C."/>
            <person name="Gautier V."/>
            <person name="Ament-Velasquez S.L."/>
            <person name="Kruys A."/>
            <person name="Hutchinson M.I."/>
            <person name="Powell A.J."/>
            <person name="Barry K."/>
            <person name="Miller A.N."/>
            <person name="Grigoriev I.V."/>
            <person name="Debuchy R."/>
            <person name="Gladieux P."/>
            <person name="Thoren M.H."/>
            <person name="Johannesson H."/>
        </authorList>
    </citation>
    <scope>NUCLEOTIDE SEQUENCE</scope>
    <source>
        <strain evidence="2">CBS 955.72</strain>
    </source>
</reference>
<feature type="transmembrane region" description="Helical" evidence="1">
    <location>
        <begin position="18"/>
        <end position="36"/>
    </location>
</feature>
<evidence type="ECO:0000313" key="3">
    <source>
        <dbReference type="Proteomes" id="UP001275084"/>
    </source>
</evidence>
<feature type="transmembrane region" description="Helical" evidence="1">
    <location>
        <begin position="42"/>
        <end position="62"/>
    </location>
</feature>
<keyword evidence="3" id="KW-1185">Reference proteome</keyword>
<accession>A0AAJ0HWN3</accession>
<keyword evidence="1" id="KW-1133">Transmembrane helix</keyword>
<organism evidence="2 3">
    <name type="scientific">Lasiosphaeria hispida</name>
    <dbReference type="NCBI Taxonomy" id="260671"/>
    <lineage>
        <taxon>Eukaryota</taxon>
        <taxon>Fungi</taxon>
        <taxon>Dikarya</taxon>
        <taxon>Ascomycota</taxon>
        <taxon>Pezizomycotina</taxon>
        <taxon>Sordariomycetes</taxon>
        <taxon>Sordariomycetidae</taxon>
        <taxon>Sordariales</taxon>
        <taxon>Lasiosphaeriaceae</taxon>
        <taxon>Lasiosphaeria</taxon>
    </lineage>
</organism>
<reference evidence="2" key="1">
    <citation type="journal article" date="2023" name="Mol. Phylogenet. Evol.">
        <title>Genome-scale phylogeny and comparative genomics of the fungal order Sordariales.</title>
        <authorList>
            <person name="Hensen N."/>
            <person name="Bonometti L."/>
            <person name="Westerberg I."/>
            <person name="Brannstrom I.O."/>
            <person name="Guillou S."/>
            <person name="Cros-Aarteil S."/>
            <person name="Calhoun S."/>
            <person name="Haridas S."/>
            <person name="Kuo A."/>
            <person name="Mondo S."/>
            <person name="Pangilinan J."/>
            <person name="Riley R."/>
            <person name="LaButti K."/>
            <person name="Andreopoulos B."/>
            <person name="Lipzen A."/>
            <person name="Chen C."/>
            <person name="Yan M."/>
            <person name="Daum C."/>
            <person name="Ng V."/>
            <person name="Clum A."/>
            <person name="Steindorff A."/>
            <person name="Ohm R.A."/>
            <person name="Martin F."/>
            <person name="Silar P."/>
            <person name="Natvig D.O."/>
            <person name="Lalanne C."/>
            <person name="Gautier V."/>
            <person name="Ament-Velasquez S.L."/>
            <person name="Kruys A."/>
            <person name="Hutchinson M.I."/>
            <person name="Powell A.J."/>
            <person name="Barry K."/>
            <person name="Miller A.N."/>
            <person name="Grigoriev I.V."/>
            <person name="Debuchy R."/>
            <person name="Gladieux P."/>
            <person name="Hiltunen Thoren M."/>
            <person name="Johannesson H."/>
        </authorList>
    </citation>
    <scope>NUCLEOTIDE SEQUENCE</scope>
    <source>
        <strain evidence="2">CBS 955.72</strain>
    </source>
</reference>
<protein>
    <submittedName>
        <fullName evidence="2">Uncharacterized protein</fullName>
    </submittedName>
</protein>
<keyword evidence="1" id="KW-0472">Membrane</keyword>
<dbReference type="Proteomes" id="UP001275084">
    <property type="component" value="Unassembled WGS sequence"/>
</dbReference>
<dbReference type="EMBL" id="JAUIQD010000001">
    <property type="protein sequence ID" value="KAK3364282.1"/>
    <property type="molecule type" value="Genomic_DNA"/>
</dbReference>
<comment type="caution">
    <text evidence="2">The sequence shown here is derived from an EMBL/GenBank/DDBJ whole genome shotgun (WGS) entry which is preliminary data.</text>
</comment>
<evidence type="ECO:0000256" key="1">
    <source>
        <dbReference type="SAM" id="Phobius"/>
    </source>
</evidence>
<name>A0AAJ0HWN3_9PEZI</name>
<gene>
    <name evidence="2" type="ORF">B0T25DRAFT_576573</name>
</gene>
<evidence type="ECO:0000313" key="2">
    <source>
        <dbReference type="EMBL" id="KAK3364282.1"/>
    </source>
</evidence>
<dbReference type="AlphaFoldDB" id="A0AAJ0HWN3"/>
<sequence>MPTATIESGTMNLRISDFFFGALALFLPTSVVWWKSGIFSQGFLVSCGIGAIGSLAGPRFFYQYPTHYHRSPVTIGFSTRPSSPLFAIRVLHAMYIVADAADKRERTLA</sequence>
<keyword evidence="1" id="KW-0812">Transmembrane</keyword>